<dbReference type="InterPro" id="IPR000014">
    <property type="entry name" value="PAS"/>
</dbReference>
<dbReference type="STRING" id="52694.ACWI_19480"/>
<evidence type="ECO:0000259" key="1">
    <source>
        <dbReference type="PROSITE" id="PS50112"/>
    </source>
</evidence>
<evidence type="ECO:0000259" key="2">
    <source>
        <dbReference type="PROSITE" id="PS50113"/>
    </source>
</evidence>
<dbReference type="AlphaFoldDB" id="A0A1F2PGL5"/>
<feature type="domain" description="PAS" evidence="1">
    <location>
        <begin position="468"/>
        <end position="539"/>
    </location>
</feature>
<dbReference type="SMART" id="SM00091">
    <property type="entry name" value="PAS"/>
    <property type="match status" value="3"/>
</dbReference>
<dbReference type="InterPro" id="IPR029787">
    <property type="entry name" value="Nucleotide_cyclase"/>
</dbReference>
<dbReference type="Gene3D" id="3.30.450.40">
    <property type="match status" value="1"/>
</dbReference>
<feature type="domain" description="PAC" evidence="2">
    <location>
        <begin position="266"/>
        <end position="318"/>
    </location>
</feature>
<dbReference type="Pfam" id="PF08447">
    <property type="entry name" value="PAS_3"/>
    <property type="match status" value="2"/>
</dbReference>
<dbReference type="InterPro" id="IPR000700">
    <property type="entry name" value="PAS-assoc_C"/>
</dbReference>
<dbReference type="PANTHER" id="PTHR44757:SF2">
    <property type="entry name" value="BIOFILM ARCHITECTURE MAINTENANCE PROTEIN MBAA"/>
    <property type="match status" value="1"/>
</dbReference>
<name>A0A1F2PGL5_9FIRM</name>
<evidence type="ECO:0000313" key="5">
    <source>
        <dbReference type="Proteomes" id="UP000176244"/>
    </source>
</evidence>
<dbReference type="GO" id="GO:0052621">
    <property type="term" value="F:diguanylate cyclase activity"/>
    <property type="evidence" value="ECO:0007669"/>
    <property type="project" value="UniProtKB-EC"/>
</dbReference>
<dbReference type="NCBIfam" id="TIGR00229">
    <property type="entry name" value="sensory_box"/>
    <property type="match status" value="2"/>
</dbReference>
<dbReference type="EC" id="2.7.7.65" evidence="4"/>
<dbReference type="CDD" id="cd01949">
    <property type="entry name" value="GGDEF"/>
    <property type="match status" value="1"/>
</dbReference>
<dbReference type="SUPFAM" id="SSF55073">
    <property type="entry name" value="Nucleotide cyclase"/>
    <property type="match status" value="1"/>
</dbReference>
<dbReference type="SMART" id="SM00086">
    <property type="entry name" value="PAC"/>
    <property type="match status" value="3"/>
</dbReference>
<dbReference type="Proteomes" id="UP000176244">
    <property type="component" value="Unassembled WGS sequence"/>
</dbReference>
<dbReference type="InterPro" id="IPR001610">
    <property type="entry name" value="PAC"/>
</dbReference>
<proteinExistence type="predicted"/>
<reference evidence="4 5" key="1">
    <citation type="submission" date="2015-09" db="EMBL/GenBank/DDBJ databases">
        <title>Genome sequence of Acetobacterium wieringae DSM 1911.</title>
        <authorList>
            <person name="Poehlein A."/>
            <person name="Bengelsdorf F.R."/>
            <person name="Schiel-Bengelsdorf B."/>
            <person name="Duerre P."/>
            <person name="Daniel R."/>
        </authorList>
    </citation>
    <scope>NUCLEOTIDE SEQUENCE [LARGE SCALE GENOMIC DNA]</scope>
    <source>
        <strain evidence="4 5">DSM 1911</strain>
    </source>
</reference>
<dbReference type="FunFam" id="3.30.70.270:FF:000001">
    <property type="entry name" value="Diguanylate cyclase domain protein"/>
    <property type="match status" value="1"/>
</dbReference>
<dbReference type="InterPro" id="IPR043128">
    <property type="entry name" value="Rev_trsase/Diguanyl_cyclase"/>
</dbReference>
<dbReference type="PANTHER" id="PTHR44757">
    <property type="entry name" value="DIGUANYLATE CYCLASE DGCP"/>
    <property type="match status" value="1"/>
</dbReference>
<dbReference type="InterPro" id="IPR000160">
    <property type="entry name" value="GGDEF_dom"/>
</dbReference>
<dbReference type="CDD" id="cd00130">
    <property type="entry name" value="PAS"/>
    <property type="match status" value="3"/>
</dbReference>
<dbReference type="NCBIfam" id="TIGR00254">
    <property type="entry name" value="GGDEF"/>
    <property type="match status" value="1"/>
</dbReference>
<dbReference type="SMART" id="SM00267">
    <property type="entry name" value="GGDEF"/>
    <property type="match status" value="1"/>
</dbReference>
<dbReference type="Pfam" id="PF13185">
    <property type="entry name" value="GAF_2"/>
    <property type="match status" value="1"/>
</dbReference>
<comment type="caution">
    <text evidence="4">The sequence shown here is derived from an EMBL/GenBank/DDBJ whole genome shotgun (WGS) entry which is preliminary data.</text>
</comment>
<organism evidence="4 5">
    <name type="scientific">Acetobacterium wieringae</name>
    <dbReference type="NCBI Taxonomy" id="52694"/>
    <lineage>
        <taxon>Bacteria</taxon>
        <taxon>Bacillati</taxon>
        <taxon>Bacillota</taxon>
        <taxon>Clostridia</taxon>
        <taxon>Eubacteriales</taxon>
        <taxon>Eubacteriaceae</taxon>
        <taxon>Acetobacterium</taxon>
    </lineage>
</organism>
<dbReference type="RefSeq" id="WP_070371253.1">
    <property type="nucleotide sequence ID" value="NZ_LKEU01000030.1"/>
</dbReference>
<dbReference type="InterPro" id="IPR013655">
    <property type="entry name" value="PAS_fold_3"/>
</dbReference>
<gene>
    <name evidence="4" type="primary">yegE_4</name>
    <name evidence="4" type="ORF">ACWI_19480</name>
</gene>
<evidence type="ECO:0000313" key="4">
    <source>
        <dbReference type="EMBL" id="OFV70469.1"/>
    </source>
</evidence>
<feature type="domain" description="PAS" evidence="1">
    <location>
        <begin position="189"/>
        <end position="265"/>
    </location>
</feature>
<dbReference type="PROSITE" id="PS50113">
    <property type="entry name" value="PAC"/>
    <property type="match status" value="3"/>
</dbReference>
<dbReference type="PROSITE" id="PS50112">
    <property type="entry name" value="PAS"/>
    <property type="match status" value="2"/>
</dbReference>
<dbReference type="Pfam" id="PF00990">
    <property type="entry name" value="GGDEF"/>
    <property type="match status" value="1"/>
</dbReference>
<dbReference type="EMBL" id="LKEU01000030">
    <property type="protein sequence ID" value="OFV70469.1"/>
    <property type="molecule type" value="Genomic_DNA"/>
</dbReference>
<accession>A0A1F2PGL5</accession>
<feature type="domain" description="PAC" evidence="2">
    <location>
        <begin position="394"/>
        <end position="446"/>
    </location>
</feature>
<dbReference type="PROSITE" id="PS50887">
    <property type="entry name" value="GGDEF"/>
    <property type="match status" value="1"/>
</dbReference>
<dbReference type="Pfam" id="PF13426">
    <property type="entry name" value="PAS_9"/>
    <property type="match status" value="1"/>
</dbReference>
<dbReference type="SMART" id="SM00065">
    <property type="entry name" value="GAF"/>
    <property type="match status" value="1"/>
</dbReference>
<dbReference type="Gene3D" id="3.30.450.20">
    <property type="entry name" value="PAS domain"/>
    <property type="match status" value="3"/>
</dbReference>
<dbReference type="InterPro" id="IPR035965">
    <property type="entry name" value="PAS-like_dom_sf"/>
</dbReference>
<keyword evidence="4" id="KW-0548">Nucleotidyltransferase</keyword>
<dbReference type="InterPro" id="IPR052155">
    <property type="entry name" value="Biofilm_reg_signaling"/>
</dbReference>
<dbReference type="SUPFAM" id="SSF55785">
    <property type="entry name" value="PYP-like sensor domain (PAS domain)"/>
    <property type="match status" value="3"/>
</dbReference>
<dbReference type="InterPro" id="IPR003018">
    <property type="entry name" value="GAF"/>
</dbReference>
<sequence>MNKKKTQSATTVIGEDKDSEERLRRLVDILKHPSYSIQEFLDYALTQAIELTGSQIGYIYHYHEDREEFILNTWSEEVMEACHVEKLETVYHLEKTGIWGESVRQRRPIVINNYQQKNPLKRGYPKGHVPLYNFLTIPVFKNQEIVGVVGLANKATDYVERDILNITLLMESVWTVTETKKAEQALAQSNARYDKLVQRIPVGIYTMRRKSTGETRFEYCSEKFCQMLGLTVAEVLADTEAVDRAIFPDDRKSLRAAKKGAASRGQSFRWEGRSQIGGAIRWIRFESEPTPLKNGDCLWNGVLLDISEQKQAEEELKRTSTRLTLATRAGRVGIWDWDILSNQMLFDDLMLELYDLPEKNYWVPEQIWKQVIHPDDLEQLIAALEQAIREKQEYNFEFRVVWQDGSIHTIRALATVQYDEGGNAVRMIGTNWDISEEKEAHARIIETNRRLQDEIIERRYIEEALRASEEKFKAIIETSPDGIAISSMDGVVEFATEKSYSMWGLDSMAECVGKNILEFIHESHQQKAIYYVTEMIKGNLTGAAEYLMVRKDGSHFYCEVNANILRDNNNNPIGVLYMERDVTERKRLEEELKELAIKDQLTGLYNRRKIDEVLKQQKSAADDMVRDLSVIMVDIDFFKKVNDQFGHQVGDQVLTEITEILAKGIRRNDVLGRWGGEEFIIISTDTDLSGAMVLAEKLRVMIESHVFRQVGKKTCSFGVSQLRKNETIDALLIRSDQALYRAKSQGRNRVVAES</sequence>
<evidence type="ECO:0000259" key="3">
    <source>
        <dbReference type="PROSITE" id="PS50887"/>
    </source>
</evidence>
<protein>
    <submittedName>
        <fullName evidence="4">Putative diguanylate cyclase YegE</fullName>
        <ecNumber evidence="4">2.7.7.65</ecNumber>
    </submittedName>
</protein>
<dbReference type="InterPro" id="IPR029016">
    <property type="entry name" value="GAF-like_dom_sf"/>
</dbReference>
<dbReference type="Gene3D" id="2.10.70.100">
    <property type="match status" value="1"/>
</dbReference>
<keyword evidence="4" id="KW-0808">Transferase</keyword>
<feature type="domain" description="GGDEF" evidence="3">
    <location>
        <begin position="626"/>
        <end position="754"/>
    </location>
</feature>
<dbReference type="Gene3D" id="3.30.70.270">
    <property type="match status" value="1"/>
</dbReference>
<feature type="domain" description="PAC" evidence="2">
    <location>
        <begin position="542"/>
        <end position="594"/>
    </location>
</feature>
<dbReference type="SUPFAM" id="SSF55781">
    <property type="entry name" value="GAF domain-like"/>
    <property type="match status" value="1"/>
</dbReference>
<dbReference type="OrthoDB" id="1771403at2"/>